<evidence type="ECO:0000313" key="8">
    <source>
        <dbReference type="Proteomes" id="UP000184050"/>
    </source>
</evidence>
<dbReference type="GO" id="GO:0006352">
    <property type="term" value="P:DNA-templated transcription initiation"/>
    <property type="evidence" value="ECO:0007669"/>
    <property type="project" value="InterPro"/>
</dbReference>
<dbReference type="Gene3D" id="1.10.10.10">
    <property type="entry name" value="Winged helix-like DNA-binding domain superfamily/Winged helix DNA-binding domain"/>
    <property type="match status" value="1"/>
</dbReference>
<organism evidence="7 8">
    <name type="scientific">Tangfeifania diversioriginum</name>
    <dbReference type="NCBI Taxonomy" id="1168035"/>
    <lineage>
        <taxon>Bacteria</taxon>
        <taxon>Pseudomonadati</taxon>
        <taxon>Bacteroidota</taxon>
        <taxon>Bacteroidia</taxon>
        <taxon>Marinilabiliales</taxon>
        <taxon>Prolixibacteraceae</taxon>
        <taxon>Tangfeifania</taxon>
    </lineage>
</organism>
<dbReference type="RefSeq" id="WP_073172774.1">
    <property type="nucleotide sequence ID" value="NZ_FQZE01000035.1"/>
</dbReference>
<evidence type="ECO:0000259" key="6">
    <source>
        <dbReference type="Pfam" id="PF08281"/>
    </source>
</evidence>
<reference evidence="7 8" key="1">
    <citation type="submission" date="2016-11" db="EMBL/GenBank/DDBJ databases">
        <authorList>
            <person name="Jaros S."/>
            <person name="Januszkiewicz K."/>
            <person name="Wedrychowicz H."/>
        </authorList>
    </citation>
    <scope>NUCLEOTIDE SEQUENCE [LARGE SCALE GENOMIC DNA]</scope>
    <source>
        <strain evidence="7 8">DSM 27063</strain>
    </source>
</reference>
<dbReference type="InterPro" id="IPR013324">
    <property type="entry name" value="RNA_pol_sigma_r3/r4-like"/>
</dbReference>
<dbReference type="InterPro" id="IPR013325">
    <property type="entry name" value="RNA_pol_sigma_r2"/>
</dbReference>
<keyword evidence="8" id="KW-1185">Reference proteome</keyword>
<dbReference type="NCBIfam" id="TIGR02937">
    <property type="entry name" value="sigma70-ECF"/>
    <property type="match status" value="1"/>
</dbReference>
<dbReference type="Gene3D" id="1.10.1740.10">
    <property type="match status" value="1"/>
</dbReference>
<comment type="similarity">
    <text evidence="1">Belongs to the sigma-70 factor family. ECF subfamily.</text>
</comment>
<keyword evidence="4" id="KW-0804">Transcription</keyword>
<proteinExistence type="inferred from homology"/>
<dbReference type="GO" id="GO:0003677">
    <property type="term" value="F:DNA binding"/>
    <property type="evidence" value="ECO:0007669"/>
    <property type="project" value="InterPro"/>
</dbReference>
<dbReference type="InterPro" id="IPR013249">
    <property type="entry name" value="RNA_pol_sigma70_r4_t2"/>
</dbReference>
<dbReference type="OrthoDB" id="670026at2"/>
<dbReference type="PANTHER" id="PTHR43133:SF25">
    <property type="entry name" value="RNA POLYMERASE SIGMA FACTOR RFAY-RELATED"/>
    <property type="match status" value="1"/>
</dbReference>
<evidence type="ECO:0000259" key="5">
    <source>
        <dbReference type="Pfam" id="PF04542"/>
    </source>
</evidence>
<protein>
    <submittedName>
        <fullName evidence="7">RNA polymerase sigma-70 factor, ECF subfamily</fullName>
    </submittedName>
</protein>
<name>A0A1M6MRP3_9BACT</name>
<dbReference type="InterPro" id="IPR039425">
    <property type="entry name" value="RNA_pol_sigma-70-like"/>
</dbReference>
<dbReference type="Pfam" id="PF04542">
    <property type="entry name" value="Sigma70_r2"/>
    <property type="match status" value="1"/>
</dbReference>
<sequence length="165" mass="19360">MTQIQFNTQLHGLHDELYYYALKLTTNREKAKDLIQETFLKAISYRAKYRHDKNFKGWVFTIMRNTFINNYRRDSKGININPTSGETSFLEFADTRPSPSADSYANVNDIYRCINSLSKAYRIPFNLFLKGYKYNEIADELALPMGTVKSRIFFARKKIQKALID</sequence>
<dbReference type="InterPro" id="IPR036388">
    <property type="entry name" value="WH-like_DNA-bd_sf"/>
</dbReference>
<dbReference type="SUPFAM" id="SSF88946">
    <property type="entry name" value="Sigma2 domain of RNA polymerase sigma factors"/>
    <property type="match status" value="1"/>
</dbReference>
<dbReference type="InterPro" id="IPR007627">
    <property type="entry name" value="RNA_pol_sigma70_r2"/>
</dbReference>
<dbReference type="Pfam" id="PF08281">
    <property type="entry name" value="Sigma70_r4_2"/>
    <property type="match status" value="1"/>
</dbReference>
<dbReference type="STRING" id="1168035.SAMN05444280_13525"/>
<feature type="domain" description="RNA polymerase sigma factor 70 region 4 type 2" evidence="6">
    <location>
        <begin position="109"/>
        <end position="159"/>
    </location>
</feature>
<evidence type="ECO:0000256" key="1">
    <source>
        <dbReference type="ARBA" id="ARBA00010641"/>
    </source>
</evidence>
<gene>
    <name evidence="7" type="ORF">SAMN05444280_13525</name>
</gene>
<evidence type="ECO:0000313" key="7">
    <source>
        <dbReference type="EMBL" id="SHJ86124.1"/>
    </source>
</evidence>
<evidence type="ECO:0000256" key="4">
    <source>
        <dbReference type="ARBA" id="ARBA00023163"/>
    </source>
</evidence>
<keyword evidence="2" id="KW-0805">Transcription regulation</keyword>
<dbReference type="PANTHER" id="PTHR43133">
    <property type="entry name" value="RNA POLYMERASE ECF-TYPE SIGMA FACTO"/>
    <property type="match status" value="1"/>
</dbReference>
<feature type="domain" description="RNA polymerase sigma-70 region 2" evidence="5">
    <location>
        <begin position="14"/>
        <end position="75"/>
    </location>
</feature>
<evidence type="ECO:0000256" key="2">
    <source>
        <dbReference type="ARBA" id="ARBA00023015"/>
    </source>
</evidence>
<dbReference type="SUPFAM" id="SSF88659">
    <property type="entry name" value="Sigma3 and sigma4 domains of RNA polymerase sigma factors"/>
    <property type="match status" value="1"/>
</dbReference>
<dbReference type="Proteomes" id="UP000184050">
    <property type="component" value="Unassembled WGS sequence"/>
</dbReference>
<dbReference type="EMBL" id="FQZE01000035">
    <property type="protein sequence ID" value="SHJ86124.1"/>
    <property type="molecule type" value="Genomic_DNA"/>
</dbReference>
<dbReference type="AlphaFoldDB" id="A0A1M6MRP3"/>
<accession>A0A1M6MRP3</accession>
<dbReference type="InterPro" id="IPR014284">
    <property type="entry name" value="RNA_pol_sigma-70_dom"/>
</dbReference>
<keyword evidence="3" id="KW-0731">Sigma factor</keyword>
<dbReference type="GO" id="GO:0016987">
    <property type="term" value="F:sigma factor activity"/>
    <property type="evidence" value="ECO:0007669"/>
    <property type="project" value="UniProtKB-KW"/>
</dbReference>
<evidence type="ECO:0000256" key="3">
    <source>
        <dbReference type="ARBA" id="ARBA00023082"/>
    </source>
</evidence>